<evidence type="ECO:0000313" key="1">
    <source>
        <dbReference type="EMBL" id="MBM9465776.1"/>
    </source>
</evidence>
<dbReference type="RefSeq" id="WP_205258728.1">
    <property type="nucleotide sequence ID" value="NZ_JAERWK010000001.1"/>
</dbReference>
<organism evidence="1 2">
    <name type="scientific">Nakamurella leprariae</name>
    <dbReference type="NCBI Taxonomy" id="2803911"/>
    <lineage>
        <taxon>Bacteria</taxon>
        <taxon>Bacillati</taxon>
        <taxon>Actinomycetota</taxon>
        <taxon>Actinomycetes</taxon>
        <taxon>Nakamurellales</taxon>
        <taxon>Nakamurellaceae</taxon>
        <taxon>Nakamurella</taxon>
    </lineage>
</organism>
<gene>
    <name evidence="1" type="ORF">JL106_00610</name>
</gene>
<dbReference type="AlphaFoldDB" id="A0A939BXN6"/>
<keyword evidence="2" id="KW-1185">Reference proteome</keyword>
<reference evidence="1" key="1">
    <citation type="submission" date="2021-01" db="EMBL/GenBank/DDBJ databases">
        <title>YIM 132084 draft genome.</title>
        <authorList>
            <person name="An D."/>
        </authorList>
    </citation>
    <scope>NUCLEOTIDE SEQUENCE</scope>
    <source>
        <strain evidence="1">YIM 132084</strain>
    </source>
</reference>
<evidence type="ECO:0000313" key="2">
    <source>
        <dbReference type="Proteomes" id="UP000663792"/>
    </source>
</evidence>
<name>A0A939BXN6_9ACTN</name>
<dbReference type="Pfam" id="PF11305">
    <property type="entry name" value="DUF3107"/>
    <property type="match status" value="1"/>
</dbReference>
<accession>A0A939BXN6</accession>
<sequence length="77" mass="7981">MDVKIGVADSGRELTVSSAATPEEIESQVAASLADPTGLLTLVDDKGRKLIVPSARIAYVEIAPSDGQRRVGFGVQG</sequence>
<comment type="caution">
    <text evidence="1">The sequence shown here is derived from an EMBL/GenBank/DDBJ whole genome shotgun (WGS) entry which is preliminary data.</text>
</comment>
<dbReference type="Proteomes" id="UP000663792">
    <property type="component" value="Unassembled WGS sequence"/>
</dbReference>
<dbReference type="InterPro" id="IPR021456">
    <property type="entry name" value="DUF3107"/>
</dbReference>
<proteinExistence type="predicted"/>
<dbReference type="EMBL" id="JAERWK010000001">
    <property type="protein sequence ID" value="MBM9465776.1"/>
    <property type="molecule type" value="Genomic_DNA"/>
</dbReference>
<protein>
    <submittedName>
        <fullName evidence="1">DUF3107 domain-containing protein</fullName>
    </submittedName>
</protein>